<dbReference type="CDD" id="cd07377">
    <property type="entry name" value="WHTH_GntR"/>
    <property type="match status" value="1"/>
</dbReference>
<evidence type="ECO:0000256" key="1">
    <source>
        <dbReference type="ARBA" id="ARBA00023015"/>
    </source>
</evidence>
<dbReference type="InterPro" id="IPR028978">
    <property type="entry name" value="Chorismate_lyase_/UTRA_dom_sf"/>
</dbReference>
<dbReference type="Proteomes" id="UP000325827">
    <property type="component" value="Unassembled WGS sequence"/>
</dbReference>
<dbReference type="SUPFAM" id="SSF64288">
    <property type="entry name" value="Chorismate lyase-like"/>
    <property type="match status" value="1"/>
</dbReference>
<dbReference type="InterPro" id="IPR011663">
    <property type="entry name" value="UTRA"/>
</dbReference>
<dbReference type="InterPro" id="IPR036388">
    <property type="entry name" value="WH-like_DNA-bd_sf"/>
</dbReference>
<accession>A0A5J5J0Q8</accession>
<dbReference type="SMART" id="SM00345">
    <property type="entry name" value="HTH_GNTR"/>
    <property type="match status" value="1"/>
</dbReference>
<dbReference type="Gene3D" id="3.40.1410.10">
    <property type="entry name" value="Chorismate lyase-like"/>
    <property type="match status" value="1"/>
</dbReference>
<proteinExistence type="predicted"/>
<name>A0A5J5J0Q8_9MICO</name>
<dbReference type="SMART" id="SM00866">
    <property type="entry name" value="UTRA"/>
    <property type="match status" value="1"/>
</dbReference>
<dbReference type="InterPro" id="IPR050679">
    <property type="entry name" value="Bact_HTH_transcr_reg"/>
</dbReference>
<dbReference type="Pfam" id="PF00392">
    <property type="entry name" value="GntR"/>
    <property type="match status" value="1"/>
</dbReference>
<evidence type="ECO:0000259" key="4">
    <source>
        <dbReference type="PROSITE" id="PS50949"/>
    </source>
</evidence>
<dbReference type="GO" id="GO:0003700">
    <property type="term" value="F:DNA-binding transcription factor activity"/>
    <property type="evidence" value="ECO:0007669"/>
    <property type="project" value="InterPro"/>
</dbReference>
<dbReference type="GO" id="GO:0045892">
    <property type="term" value="P:negative regulation of DNA-templated transcription"/>
    <property type="evidence" value="ECO:0007669"/>
    <property type="project" value="TreeGrafter"/>
</dbReference>
<gene>
    <name evidence="5" type="ORF">F6B43_17285</name>
</gene>
<dbReference type="OrthoDB" id="7363114at2"/>
<keyword evidence="6" id="KW-1185">Reference proteome</keyword>
<feature type="domain" description="HTH gntR-type" evidence="4">
    <location>
        <begin position="2"/>
        <end position="72"/>
    </location>
</feature>
<dbReference type="InterPro" id="IPR036390">
    <property type="entry name" value="WH_DNA-bd_sf"/>
</dbReference>
<dbReference type="InterPro" id="IPR000524">
    <property type="entry name" value="Tscrpt_reg_HTH_GntR"/>
</dbReference>
<evidence type="ECO:0000313" key="6">
    <source>
        <dbReference type="Proteomes" id="UP000325827"/>
    </source>
</evidence>
<evidence type="ECO:0000256" key="2">
    <source>
        <dbReference type="ARBA" id="ARBA00023125"/>
    </source>
</evidence>
<dbReference type="Pfam" id="PF07702">
    <property type="entry name" value="UTRA"/>
    <property type="match status" value="1"/>
</dbReference>
<comment type="caution">
    <text evidence="5">The sequence shown here is derived from an EMBL/GenBank/DDBJ whole genome shotgun (WGS) entry which is preliminary data.</text>
</comment>
<dbReference type="AlphaFoldDB" id="A0A5J5J0Q8"/>
<dbReference type="GO" id="GO:0003677">
    <property type="term" value="F:DNA binding"/>
    <property type="evidence" value="ECO:0007669"/>
    <property type="project" value="UniProtKB-KW"/>
</dbReference>
<keyword evidence="3" id="KW-0804">Transcription</keyword>
<dbReference type="PANTHER" id="PTHR44846:SF1">
    <property type="entry name" value="MANNOSYL-D-GLYCERATE TRANSPORT_METABOLISM SYSTEM REPRESSOR MNGR-RELATED"/>
    <property type="match status" value="1"/>
</dbReference>
<protein>
    <submittedName>
        <fullName evidence="5">GntR family transcriptional regulator</fullName>
    </submittedName>
</protein>
<dbReference type="PROSITE" id="PS50949">
    <property type="entry name" value="HTH_GNTR"/>
    <property type="match status" value="1"/>
</dbReference>
<organism evidence="5 6">
    <name type="scientific">Microbacterium rhizomatis</name>
    <dbReference type="NCBI Taxonomy" id="1631477"/>
    <lineage>
        <taxon>Bacteria</taxon>
        <taxon>Bacillati</taxon>
        <taxon>Actinomycetota</taxon>
        <taxon>Actinomycetes</taxon>
        <taxon>Micrococcales</taxon>
        <taxon>Microbacteriaceae</taxon>
        <taxon>Microbacterium</taxon>
    </lineage>
</organism>
<dbReference type="PRINTS" id="PR00035">
    <property type="entry name" value="HTHGNTR"/>
</dbReference>
<keyword evidence="1" id="KW-0805">Transcription regulation</keyword>
<dbReference type="Gene3D" id="1.10.10.10">
    <property type="entry name" value="Winged helix-like DNA-binding domain superfamily/Winged helix DNA-binding domain"/>
    <property type="match status" value="1"/>
</dbReference>
<dbReference type="SUPFAM" id="SSF46785">
    <property type="entry name" value="Winged helix' DNA-binding domain"/>
    <property type="match status" value="1"/>
</dbReference>
<sequence>MNEVTLRLIDQIERQISDEGLRPGERLASERALAEQLGVARTALRLALTELENRGSIRRTMGRSGGIFVADGKIERQLNTTAGVPDMLRQQGRRSTTVVIRVDIGLATPSERRGLALAAGENVVRIVRRRDADGTPWSLDTSVLPARLVPAIGSHALHGSLYALLAEKYGLEPAEADETVDIAAADETTAAHLGIAVGAAVLQVWRTARTDDGTPIEFAHDYFRGDRTRMHLRRYGASWKRVS</sequence>
<dbReference type="PANTHER" id="PTHR44846">
    <property type="entry name" value="MANNOSYL-D-GLYCERATE TRANSPORT/METABOLISM SYSTEM REPRESSOR MNGR-RELATED"/>
    <property type="match status" value="1"/>
</dbReference>
<dbReference type="EMBL" id="VYSA01000005">
    <property type="protein sequence ID" value="KAA9105529.1"/>
    <property type="molecule type" value="Genomic_DNA"/>
</dbReference>
<dbReference type="RefSeq" id="WP_150450261.1">
    <property type="nucleotide sequence ID" value="NZ_VYSA01000005.1"/>
</dbReference>
<evidence type="ECO:0000256" key="3">
    <source>
        <dbReference type="ARBA" id="ARBA00023163"/>
    </source>
</evidence>
<reference evidence="6" key="1">
    <citation type="submission" date="2019-09" db="EMBL/GenBank/DDBJ databases">
        <title>Mumia zhuanghuii sp. nov. isolated from the intestinal contents of plateau pika (Ochotona curzoniae) in the Qinghai-Tibet plateau of China.</title>
        <authorList>
            <person name="Tian Z."/>
        </authorList>
    </citation>
    <scope>NUCLEOTIDE SEQUENCE [LARGE SCALE GENOMIC DNA]</scope>
    <source>
        <strain evidence="6">JCM 30598</strain>
    </source>
</reference>
<keyword evidence="2" id="KW-0238">DNA-binding</keyword>
<evidence type="ECO:0000313" key="5">
    <source>
        <dbReference type="EMBL" id="KAA9105529.1"/>
    </source>
</evidence>